<evidence type="ECO:0000313" key="24">
    <source>
        <dbReference type="EMBL" id="QKE46118.1"/>
    </source>
</evidence>
<protein>
    <recommendedName>
        <fullName evidence="13">Taste receptor type 2</fullName>
    </recommendedName>
</protein>
<evidence type="ECO:0000256" key="3">
    <source>
        <dbReference type="ARBA" id="ARBA00022480"/>
    </source>
</evidence>
<dbReference type="EMBL" id="MN815226">
    <property type="protein sequence ID" value="QKE46140.1"/>
    <property type="molecule type" value="Genomic_DNA"/>
</dbReference>
<evidence type="ECO:0000313" key="18">
    <source>
        <dbReference type="EMBL" id="QKE46107.1"/>
    </source>
</evidence>
<keyword evidence="4 13" id="KW-0716">Sensory transduction</keyword>
<evidence type="ECO:0000256" key="5">
    <source>
        <dbReference type="ARBA" id="ARBA00022692"/>
    </source>
</evidence>
<dbReference type="EMBL" id="MN815191">
    <property type="protein sequence ID" value="QKE46105.1"/>
    <property type="molecule type" value="Genomic_DNA"/>
</dbReference>
<dbReference type="EMBL" id="MN815230">
    <property type="protein sequence ID" value="QKE46144.1"/>
    <property type="molecule type" value="Genomic_DNA"/>
</dbReference>
<comment type="subcellular location">
    <subcellularLocation>
        <location evidence="1 13">Membrane</location>
        <topology evidence="1 13">Multi-pass membrane protein</topology>
    </subcellularLocation>
</comment>
<dbReference type="EMBL" id="MN815233">
    <property type="protein sequence ID" value="QKE46147.1"/>
    <property type="molecule type" value="Genomic_DNA"/>
</dbReference>
<evidence type="ECO:0000313" key="31">
    <source>
        <dbReference type="EMBL" id="QKE46140.1"/>
    </source>
</evidence>
<dbReference type="EMBL" id="MN815238">
    <property type="protein sequence ID" value="QKE46152.1"/>
    <property type="molecule type" value="Genomic_DNA"/>
</dbReference>
<evidence type="ECO:0000313" key="16">
    <source>
        <dbReference type="EMBL" id="QKE46105.1"/>
    </source>
</evidence>
<evidence type="ECO:0000313" key="26">
    <source>
        <dbReference type="EMBL" id="QKE46122.1"/>
    </source>
</evidence>
<evidence type="ECO:0000256" key="6">
    <source>
        <dbReference type="ARBA" id="ARBA00022989"/>
    </source>
</evidence>
<dbReference type="EMBL" id="MN815192">
    <property type="protein sequence ID" value="QKE46106.1"/>
    <property type="molecule type" value="Genomic_DNA"/>
</dbReference>
<keyword evidence="6 14" id="KW-1133">Transmembrane helix</keyword>
<dbReference type="EMBL" id="MN815198">
    <property type="protein sequence ID" value="QKE46112.1"/>
    <property type="molecule type" value="Genomic_DNA"/>
</dbReference>
<evidence type="ECO:0000313" key="25">
    <source>
        <dbReference type="EMBL" id="QKE46120.1"/>
    </source>
</evidence>
<evidence type="ECO:0000313" key="41">
    <source>
        <dbReference type="EMBL" id="QKE46158.1"/>
    </source>
</evidence>
<feature type="transmembrane region" description="Helical" evidence="14">
    <location>
        <begin position="91"/>
        <end position="109"/>
    </location>
</feature>
<keyword evidence="5 13" id="KW-0812">Transmembrane</keyword>
<evidence type="ECO:0000313" key="36">
    <source>
        <dbReference type="EMBL" id="QKE46147.1"/>
    </source>
</evidence>
<evidence type="ECO:0000256" key="4">
    <source>
        <dbReference type="ARBA" id="ARBA00022606"/>
    </source>
</evidence>
<keyword evidence="3 13" id="KW-0919">Taste</keyword>
<evidence type="ECO:0000256" key="9">
    <source>
        <dbReference type="ARBA" id="ARBA00023170"/>
    </source>
</evidence>
<evidence type="ECO:0000313" key="29">
    <source>
        <dbReference type="EMBL" id="QKE46136.1"/>
    </source>
</evidence>
<dbReference type="EMBL" id="MN815204">
    <property type="protein sequence ID" value="QKE46118.1"/>
    <property type="molecule type" value="Genomic_DNA"/>
</dbReference>
<evidence type="ECO:0000313" key="21">
    <source>
        <dbReference type="EMBL" id="QKE46110.1"/>
    </source>
</evidence>
<dbReference type="InterPro" id="IPR007960">
    <property type="entry name" value="TAS2R"/>
</dbReference>
<keyword evidence="10" id="KW-0325">Glycoprotein</keyword>
<dbReference type="PANTHER" id="PTHR11394:SF32">
    <property type="entry name" value="TASTE RECEPTOR TYPE 2 MEMBER 60"/>
    <property type="match status" value="1"/>
</dbReference>
<evidence type="ECO:0000256" key="2">
    <source>
        <dbReference type="ARBA" id="ARBA00007376"/>
    </source>
</evidence>
<dbReference type="EMBL" id="MN815214">
    <property type="protein sequence ID" value="QKE46128.1"/>
    <property type="molecule type" value="Genomic_DNA"/>
</dbReference>
<evidence type="ECO:0000313" key="15">
    <source>
        <dbReference type="EMBL" id="QKE46104.1"/>
    </source>
</evidence>
<dbReference type="EMBL" id="MN815193">
    <property type="protein sequence ID" value="QKE46107.1"/>
    <property type="molecule type" value="Genomic_DNA"/>
</dbReference>
<organism evidence="32">
    <name type="scientific">Nannospalax galili</name>
    <name type="common">Northern Israeli blind subterranean mole rat</name>
    <name type="synonym">Spalax galili</name>
    <dbReference type="NCBI Taxonomy" id="1026970"/>
    <lineage>
        <taxon>Eukaryota</taxon>
        <taxon>Metazoa</taxon>
        <taxon>Chordata</taxon>
        <taxon>Craniata</taxon>
        <taxon>Vertebrata</taxon>
        <taxon>Euteleostomi</taxon>
        <taxon>Mammalia</taxon>
        <taxon>Eutheria</taxon>
        <taxon>Euarchontoglires</taxon>
        <taxon>Glires</taxon>
        <taxon>Rodentia</taxon>
        <taxon>Myomorpha</taxon>
        <taxon>Muroidea</taxon>
        <taxon>Spalacidae</taxon>
        <taxon>Spalacinae</taxon>
        <taxon>Nannospalax</taxon>
    </lineage>
</organism>
<dbReference type="EMBL" id="MN815235">
    <property type="protein sequence ID" value="QKE46149.1"/>
    <property type="molecule type" value="Genomic_DNA"/>
</dbReference>
<keyword evidence="8 13" id="KW-0472">Membrane</keyword>
<evidence type="ECO:0000313" key="34">
    <source>
        <dbReference type="EMBL" id="QKE46144.1"/>
    </source>
</evidence>
<evidence type="ECO:0000313" key="37">
    <source>
        <dbReference type="EMBL" id="QKE46148.1"/>
    </source>
</evidence>
<dbReference type="Gene3D" id="1.20.1070.10">
    <property type="entry name" value="Rhodopsin 7-helix transmembrane proteins"/>
    <property type="match status" value="1"/>
</dbReference>
<feature type="transmembrane region" description="Helical" evidence="14">
    <location>
        <begin position="231"/>
        <end position="255"/>
    </location>
</feature>
<evidence type="ECO:0000313" key="27">
    <source>
        <dbReference type="EMBL" id="QKE46128.1"/>
    </source>
</evidence>
<dbReference type="EMBL" id="MN815208">
    <property type="protein sequence ID" value="QKE46122.1"/>
    <property type="molecule type" value="Genomic_DNA"/>
</dbReference>
<evidence type="ECO:0000313" key="38">
    <source>
        <dbReference type="EMBL" id="QKE46149.1"/>
    </source>
</evidence>
<dbReference type="EMBL" id="MN815232">
    <property type="protein sequence ID" value="QKE46146.1"/>
    <property type="molecule type" value="Genomic_DNA"/>
</dbReference>
<evidence type="ECO:0000313" key="32">
    <source>
        <dbReference type="EMBL" id="QKE46142.1"/>
    </source>
</evidence>
<dbReference type="EMBL" id="MN815195">
    <property type="protein sequence ID" value="QKE46109.1"/>
    <property type="molecule type" value="Genomic_DNA"/>
</dbReference>
<dbReference type="EMBL" id="MN815206">
    <property type="protein sequence ID" value="QKE46120.1"/>
    <property type="molecule type" value="Genomic_DNA"/>
</dbReference>
<dbReference type="EMBL" id="MN815216">
    <property type="protein sequence ID" value="QKE46130.1"/>
    <property type="molecule type" value="Genomic_DNA"/>
</dbReference>
<evidence type="ECO:0000313" key="19">
    <source>
        <dbReference type="EMBL" id="QKE46108.1"/>
    </source>
</evidence>
<dbReference type="EMBL" id="MN815228">
    <property type="protein sequence ID" value="QKE46142.1"/>
    <property type="molecule type" value="Genomic_DNA"/>
</dbReference>
<keyword evidence="9 13" id="KW-0675">Receptor</keyword>
<feature type="transmembrane region" description="Helical" evidence="14">
    <location>
        <begin position="129"/>
        <end position="156"/>
    </location>
</feature>
<dbReference type="GO" id="GO:0004930">
    <property type="term" value="F:G protein-coupled receptor activity"/>
    <property type="evidence" value="ECO:0007669"/>
    <property type="project" value="UniProtKB-KW"/>
</dbReference>
<name>A0A7S5W7Y5_NANGA</name>
<evidence type="ECO:0000256" key="13">
    <source>
        <dbReference type="RuleBase" id="RU004424"/>
    </source>
</evidence>
<comment type="similarity">
    <text evidence="2 12">Belongs to the G-protein coupled receptor T2R family.</text>
</comment>
<dbReference type="EMBL" id="MN815200">
    <property type="protein sequence ID" value="QKE46114.1"/>
    <property type="molecule type" value="Genomic_DNA"/>
</dbReference>
<evidence type="ECO:0000256" key="14">
    <source>
        <dbReference type="SAM" id="Phobius"/>
    </source>
</evidence>
<dbReference type="EMBL" id="MN815222">
    <property type="protein sequence ID" value="QKE46136.1"/>
    <property type="molecule type" value="Genomic_DNA"/>
</dbReference>
<dbReference type="EMBL" id="MN815225">
    <property type="protein sequence ID" value="QKE46139.1"/>
    <property type="molecule type" value="Genomic_DNA"/>
</dbReference>
<dbReference type="EMBL" id="MN815190">
    <property type="protein sequence ID" value="QKE46104.1"/>
    <property type="molecule type" value="Genomic_DNA"/>
</dbReference>
<dbReference type="EMBL" id="MN815196">
    <property type="protein sequence ID" value="QKE46110.1"/>
    <property type="molecule type" value="Genomic_DNA"/>
</dbReference>
<feature type="transmembrane region" description="Helical" evidence="14">
    <location>
        <begin position="188"/>
        <end position="210"/>
    </location>
</feature>
<evidence type="ECO:0000313" key="40">
    <source>
        <dbReference type="EMBL" id="QKE46154.1"/>
    </source>
</evidence>
<evidence type="ECO:0000313" key="17">
    <source>
        <dbReference type="EMBL" id="QKE46106.1"/>
    </source>
</evidence>
<evidence type="ECO:0000256" key="11">
    <source>
        <dbReference type="ARBA" id="ARBA00023224"/>
    </source>
</evidence>
<evidence type="ECO:0000313" key="23">
    <source>
        <dbReference type="EMBL" id="QKE46114.1"/>
    </source>
</evidence>
<sequence length="301" mass="34592">MTDKKIIALLAILVLLCLVAVTGNGFITVALSVKWLLRRTLSPHNKLLISLAASRFCLQWVVIGKNIYVFVNPGSFPYSPVIQILNFMWDFLTAVTIWFCSWLGFFYCVKIATLTHPAFLWLKYKVPGWVPWMLLSAVGMSGLTSILCFIGNQIIYQNHLRSGRQPWNITGNSLRHSLETFYFFSIKVIMWTIPTVIFTIFMILLLISLIRHMKKTFLVLSGHQDIRVQAHIKAFLTLLSFIILFISCFLTLILSSASSTQFQELKYWIWQVVIHLCTVIHPLVLLFSNPRLRAMLKRGCC</sequence>
<dbReference type="FunFam" id="1.20.1070.10:FF:000055">
    <property type="entry name" value="Taste receptor type 2"/>
    <property type="match status" value="1"/>
</dbReference>
<reference evidence="32" key="1">
    <citation type="submission" date="2019-12" db="EMBL/GenBank/DDBJ databases">
        <title>Spalax Tas2rs.</title>
        <authorList>
            <person name="Jiao H."/>
        </authorList>
    </citation>
    <scope>NUCLEOTIDE SEQUENCE</scope>
    <source>
        <strain evidence="26">B10_2</strain>
        <strain evidence="27">B13_2</strain>
        <strain evidence="28">B14_2</strain>
        <strain evidence="15">B1_2</strain>
        <strain evidence="16">B2_1</strain>
        <strain evidence="17">B2_2</strain>
        <strain evidence="18">B3_1</strain>
        <strain evidence="19">B3_2</strain>
        <strain evidence="20">B4_1</strain>
        <strain evidence="21">B4_2</strain>
        <strain evidence="22">B5_2</strain>
        <strain evidence="23">B6_2</strain>
        <strain evidence="24">B8_2</strain>
        <strain evidence="25">B9_2</strain>
        <strain evidence="40">C10_2</strain>
        <strain evidence="41">C12_2</strain>
        <strain evidence="29">C1_2</strain>
        <strain evidence="30">C3_1</strain>
        <strain evidence="31">C3_2</strain>
        <strain evidence="32">C4_2</strain>
        <strain evidence="33">C5_1</strain>
        <strain evidence="34">C5_2</strain>
        <strain evidence="35">C6_2</strain>
        <strain evidence="36">C7_1</strain>
        <strain evidence="37">C7_2</strain>
        <strain evidence="38">C8_1</strain>
        <strain evidence="39">C9_2</strain>
    </source>
</reference>
<keyword evidence="11 13" id="KW-0807">Transducer</keyword>
<feature type="transmembrane region" description="Helical" evidence="14">
    <location>
        <begin position="267"/>
        <end position="288"/>
    </location>
</feature>
<dbReference type="EMBL" id="MN815244">
    <property type="protein sequence ID" value="QKE46158.1"/>
    <property type="molecule type" value="Genomic_DNA"/>
</dbReference>
<feature type="transmembrane region" description="Helical" evidence="14">
    <location>
        <begin position="6"/>
        <end position="36"/>
    </location>
</feature>
<evidence type="ECO:0000256" key="8">
    <source>
        <dbReference type="ARBA" id="ARBA00023136"/>
    </source>
</evidence>
<evidence type="ECO:0000313" key="30">
    <source>
        <dbReference type="EMBL" id="QKE46139.1"/>
    </source>
</evidence>
<dbReference type="AlphaFoldDB" id="A0A7S5W7Y5"/>
<evidence type="ECO:0000313" key="35">
    <source>
        <dbReference type="EMBL" id="QKE46146.1"/>
    </source>
</evidence>
<dbReference type="GO" id="GO:0033038">
    <property type="term" value="F:bitter taste receptor activity"/>
    <property type="evidence" value="ECO:0007669"/>
    <property type="project" value="InterPro"/>
</dbReference>
<evidence type="ECO:0000256" key="10">
    <source>
        <dbReference type="ARBA" id="ARBA00023180"/>
    </source>
</evidence>
<dbReference type="Pfam" id="PF05296">
    <property type="entry name" value="TAS2R"/>
    <property type="match status" value="1"/>
</dbReference>
<evidence type="ECO:0000313" key="28">
    <source>
        <dbReference type="EMBL" id="QKE46130.1"/>
    </source>
</evidence>
<gene>
    <name evidence="32" type="primary">Tas2r135</name>
</gene>
<evidence type="ECO:0000313" key="20">
    <source>
        <dbReference type="EMBL" id="QKE46109.1"/>
    </source>
</evidence>
<dbReference type="EMBL" id="MN815234">
    <property type="protein sequence ID" value="QKE46148.1"/>
    <property type="molecule type" value="Genomic_DNA"/>
</dbReference>
<evidence type="ECO:0000313" key="33">
    <source>
        <dbReference type="EMBL" id="QKE46143.1"/>
    </source>
</evidence>
<evidence type="ECO:0000256" key="1">
    <source>
        <dbReference type="ARBA" id="ARBA00004141"/>
    </source>
</evidence>
<dbReference type="EMBL" id="MN815229">
    <property type="protein sequence ID" value="QKE46143.1"/>
    <property type="molecule type" value="Genomic_DNA"/>
</dbReference>
<dbReference type="PANTHER" id="PTHR11394">
    <property type="entry name" value="TASTE RECEPTOR TYPE 2"/>
    <property type="match status" value="1"/>
</dbReference>
<keyword evidence="7 13" id="KW-0297">G-protein coupled receptor</keyword>
<accession>A0A7S5W7Y5</accession>
<dbReference type="EMBL" id="MN815240">
    <property type="protein sequence ID" value="QKE46154.1"/>
    <property type="molecule type" value="Genomic_DNA"/>
</dbReference>
<dbReference type="GO" id="GO:0016020">
    <property type="term" value="C:membrane"/>
    <property type="evidence" value="ECO:0007669"/>
    <property type="project" value="UniProtKB-SubCell"/>
</dbReference>
<evidence type="ECO:0000256" key="7">
    <source>
        <dbReference type="ARBA" id="ARBA00023040"/>
    </source>
</evidence>
<evidence type="ECO:0000256" key="12">
    <source>
        <dbReference type="RuleBase" id="RU004423"/>
    </source>
</evidence>
<evidence type="ECO:0000313" key="22">
    <source>
        <dbReference type="EMBL" id="QKE46112.1"/>
    </source>
</evidence>
<proteinExistence type="inferred from homology"/>
<dbReference type="SUPFAM" id="SSF81321">
    <property type="entry name" value="Family A G protein-coupled receptor-like"/>
    <property type="match status" value="1"/>
</dbReference>
<evidence type="ECO:0000313" key="39">
    <source>
        <dbReference type="EMBL" id="QKE46152.1"/>
    </source>
</evidence>
<dbReference type="EMBL" id="MN815194">
    <property type="protein sequence ID" value="QKE46108.1"/>
    <property type="molecule type" value="Genomic_DNA"/>
</dbReference>